<comment type="caution">
    <text evidence="1">The sequence shown here is derived from an EMBL/GenBank/DDBJ whole genome shotgun (WGS) entry which is preliminary data.</text>
</comment>
<evidence type="ECO:0000313" key="1">
    <source>
        <dbReference type="EMBL" id="PIR37232.1"/>
    </source>
</evidence>
<dbReference type="AlphaFoldDB" id="A0A2H0QSH8"/>
<dbReference type="EMBL" id="PCXL01000026">
    <property type="protein sequence ID" value="PIR37232.1"/>
    <property type="molecule type" value="Genomic_DNA"/>
</dbReference>
<protein>
    <submittedName>
        <fullName evidence="1">Uncharacterized protein</fullName>
    </submittedName>
</protein>
<sequence>MVPHSQLEDEIRTFIRDGTPPKSLRAGSGHFLWQLHSCWSNKARKRGEMGHTLKNLASWIQQTRIDGITSITGLQHKLKGRASVSAAEVKVLITIFLLFWDTDGKEHKRFGRLTRTNIMEKAATLTECVLGDKEVATISNDVRVKSSRDAAIYRLDVGDSGFRLETILAHISSRRPIVLSLTDLHQVLKDKVEIVPLAIQPLPRNHGISSSEVAIHAVLSPLDEDSTEVFILLPTPDPSKS</sequence>
<dbReference type="Proteomes" id="UP000231333">
    <property type="component" value="Unassembled WGS sequence"/>
</dbReference>
<reference evidence="1 2" key="1">
    <citation type="submission" date="2017-09" db="EMBL/GenBank/DDBJ databases">
        <title>Depth-based differentiation of microbial function through sediment-hosted aquifers and enrichment of novel symbionts in the deep terrestrial subsurface.</title>
        <authorList>
            <person name="Probst A.J."/>
            <person name="Ladd B."/>
            <person name="Jarett J.K."/>
            <person name="Geller-Mcgrath D.E."/>
            <person name="Sieber C.M."/>
            <person name="Emerson J.B."/>
            <person name="Anantharaman K."/>
            <person name="Thomas B.C."/>
            <person name="Malmstrom R."/>
            <person name="Stieglmeier M."/>
            <person name="Klingl A."/>
            <person name="Woyke T."/>
            <person name="Ryan C.M."/>
            <person name="Banfield J.F."/>
        </authorList>
    </citation>
    <scope>NUCLEOTIDE SEQUENCE [LARGE SCALE GENOMIC DNA]</scope>
    <source>
        <strain evidence="1">CG10_big_fil_rev_8_21_14_0_10_42_12</strain>
    </source>
</reference>
<gene>
    <name evidence="1" type="ORF">COV34_03350</name>
</gene>
<organism evidence="1 2">
    <name type="scientific">Candidatus Zambryskibacteria bacterium CG10_big_fil_rev_8_21_14_0_10_42_12</name>
    <dbReference type="NCBI Taxonomy" id="1975115"/>
    <lineage>
        <taxon>Bacteria</taxon>
        <taxon>Candidatus Zambryskiibacteriota</taxon>
    </lineage>
</organism>
<evidence type="ECO:0000313" key="2">
    <source>
        <dbReference type="Proteomes" id="UP000231333"/>
    </source>
</evidence>
<accession>A0A2H0QSH8</accession>
<proteinExistence type="predicted"/>
<name>A0A2H0QSH8_9BACT</name>